<sequence length="116" mass="11352">MKRVMVGLSGLLLVGAGASPAVAGGDGPFGASGDTFVRFFAGFRCEGRARYCINGSVNSGNTKNAGNVNLTGNPSNSGSPVNSSGSNNSGSTSTGTASGSANHMQQIGQGTGSLHL</sequence>
<comment type="caution">
    <text evidence="3">The sequence shown here is derived from an EMBL/GenBank/DDBJ whole genome shotgun (WGS) entry which is preliminary data.</text>
</comment>
<organism evidence="3 4">
    <name type="scientific">Streptomyces noursei</name>
    <name type="common">Streptomyces albulus</name>
    <dbReference type="NCBI Taxonomy" id="1971"/>
    <lineage>
        <taxon>Bacteria</taxon>
        <taxon>Bacillati</taxon>
        <taxon>Actinomycetota</taxon>
        <taxon>Actinomycetes</taxon>
        <taxon>Kitasatosporales</taxon>
        <taxon>Streptomycetaceae</taxon>
        <taxon>Streptomyces</taxon>
    </lineage>
</organism>
<name>A0A059W443_STRNR</name>
<reference evidence="3 4" key="1">
    <citation type="journal article" date="2019" name="Microbiol. Resour. Announc.">
        <title>Draft Genome Sequence of the Most Traditional epsilon-Poly-l-Lysine Producer, Streptomyces albulus NBRC14147.</title>
        <authorList>
            <person name="Yamanaka K."/>
            <person name="Hamano Y."/>
        </authorList>
    </citation>
    <scope>NUCLEOTIDE SEQUENCE [LARGE SCALE GENOMIC DNA]</scope>
    <source>
        <strain evidence="3 4">NBRC 14147</strain>
    </source>
</reference>
<evidence type="ECO:0000313" key="3">
    <source>
        <dbReference type="EMBL" id="GCB92176.1"/>
    </source>
</evidence>
<gene>
    <name evidence="3" type="ORF">SALB_04935</name>
</gene>
<feature type="compositionally biased region" description="Polar residues" evidence="1">
    <location>
        <begin position="55"/>
        <end position="70"/>
    </location>
</feature>
<dbReference type="EMBL" id="BHXC01000006">
    <property type="protein sequence ID" value="GCB92176.1"/>
    <property type="molecule type" value="Genomic_DNA"/>
</dbReference>
<evidence type="ECO:0000256" key="1">
    <source>
        <dbReference type="SAM" id="MobiDB-lite"/>
    </source>
</evidence>
<evidence type="ECO:0000313" key="4">
    <source>
        <dbReference type="Proteomes" id="UP000288351"/>
    </source>
</evidence>
<keyword evidence="2" id="KW-0732">Signal</keyword>
<evidence type="ECO:0000256" key="2">
    <source>
        <dbReference type="SAM" id="SignalP"/>
    </source>
</evidence>
<proteinExistence type="predicted"/>
<protein>
    <submittedName>
        <fullName evidence="3">Uncharacterized protein</fullName>
    </submittedName>
</protein>
<feature type="signal peptide" evidence="2">
    <location>
        <begin position="1"/>
        <end position="23"/>
    </location>
</feature>
<dbReference type="AlphaFoldDB" id="A0A059W443"/>
<feature type="region of interest" description="Disordered" evidence="1">
    <location>
        <begin position="55"/>
        <end position="116"/>
    </location>
</feature>
<feature type="chain" id="PRO_5043579279" evidence="2">
    <location>
        <begin position="24"/>
        <end position="116"/>
    </location>
</feature>
<dbReference type="RefSeq" id="WP_044376958.1">
    <property type="nucleotide sequence ID" value="NZ_BHXC01000006.1"/>
</dbReference>
<dbReference type="Proteomes" id="UP000288351">
    <property type="component" value="Unassembled WGS sequence"/>
</dbReference>
<accession>A0A059W443</accession>
<dbReference type="eggNOG" id="ENOG5031QJY">
    <property type="taxonomic scope" value="Bacteria"/>
</dbReference>
<feature type="compositionally biased region" description="Low complexity" evidence="1">
    <location>
        <begin position="71"/>
        <end position="102"/>
    </location>
</feature>